<evidence type="ECO:0000256" key="3">
    <source>
        <dbReference type="ARBA" id="ARBA00012663"/>
    </source>
</evidence>
<dbReference type="GO" id="GO:0004563">
    <property type="term" value="F:beta-N-acetylhexosaminidase activity"/>
    <property type="evidence" value="ECO:0007669"/>
    <property type="project" value="UniProtKB-EC"/>
</dbReference>
<dbReference type="InterPro" id="IPR017853">
    <property type="entry name" value="GH"/>
</dbReference>
<protein>
    <recommendedName>
        <fullName evidence="3">beta-N-acetylhexosaminidase</fullName>
        <ecNumber evidence="3">3.2.1.52</ecNumber>
    </recommendedName>
</protein>
<comment type="caution">
    <text evidence="7">The sequence shown here is derived from an EMBL/GenBank/DDBJ whole genome shotgun (WGS) entry which is preliminary data.</text>
</comment>
<feature type="domain" description="Glycoside hydrolase family 3 N-terminal" evidence="6">
    <location>
        <begin position="5"/>
        <end position="328"/>
    </location>
</feature>
<reference evidence="7" key="1">
    <citation type="submission" date="2020-03" db="EMBL/GenBank/DDBJ databases">
        <title>Draft sequencing of Calidifontibacter sp. DB0510.</title>
        <authorList>
            <person name="Kim D.-U."/>
        </authorList>
    </citation>
    <scope>NUCLEOTIDE SEQUENCE</scope>
    <source>
        <strain evidence="7">DB0510</strain>
    </source>
</reference>
<dbReference type="PROSITE" id="PS00775">
    <property type="entry name" value="GLYCOSYL_HYDROL_F3"/>
    <property type="match status" value="1"/>
</dbReference>
<gene>
    <name evidence="7" type="ORF">G9U51_12740</name>
</gene>
<evidence type="ECO:0000259" key="6">
    <source>
        <dbReference type="Pfam" id="PF00933"/>
    </source>
</evidence>
<accession>A0A967B1M8</accession>
<dbReference type="AlphaFoldDB" id="A0A967B1M8"/>
<keyword evidence="5" id="KW-0326">Glycosidase</keyword>
<dbReference type="Proteomes" id="UP000744769">
    <property type="component" value="Unassembled WGS sequence"/>
</dbReference>
<evidence type="ECO:0000256" key="5">
    <source>
        <dbReference type="ARBA" id="ARBA00023295"/>
    </source>
</evidence>
<dbReference type="EC" id="3.2.1.52" evidence="3"/>
<dbReference type="Pfam" id="PF00933">
    <property type="entry name" value="Glyco_hydro_3"/>
    <property type="match status" value="1"/>
</dbReference>
<sequence length="341" mass="34785">MTPQQRAGQLVMVGIQAGSAPSAVDQVIRDARIGNVLFLGGWSSTTSVRAVSDHVQAQANSRSTGGVRFLVAADQEGGEVQQLRGPGFTRLPSALRQGTMTSAERQRLAGTVGRELKAAGVNVNLAPVADTVPAGTASSNAPIGRFGREYGTDPTTVGASVRDVVTGLHGAGVLATVKHFPGLGRIRSNTDFSATGITDAQTRRRDPYFAPFATGVGAGAGLVMVSSARYPRLDANAPAVFSPTVLTTVLRGDLGFSGVVISDDLAAVAVRSVPVGERAVRLVAAGGDIALTGRPADAATMANALAAKAAADPAFDARVRAAVTRVLALKARQGLLPGCRG</sequence>
<evidence type="ECO:0000256" key="2">
    <source>
        <dbReference type="ARBA" id="ARBA00005336"/>
    </source>
</evidence>
<dbReference type="SUPFAM" id="SSF51445">
    <property type="entry name" value="(Trans)glycosidases"/>
    <property type="match status" value="1"/>
</dbReference>
<dbReference type="InterPro" id="IPR001764">
    <property type="entry name" value="Glyco_hydro_3_N"/>
</dbReference>
<comment type="catalytic activity">
    <reaction evidence="1">
        <text>Hydrolysis of terminal non-reducing N-acetyl-D-hexosamine residues in N-acetyl-beta-D-hexosaminides.</text>
        <dbReference type="EC" id="3.2.1.52"/>
    </reaction>
</comment>
<comment type="similarity">
    <text evidence="2">Belongs to the glycosyl hydrolase 3 family.</text>
</comment>
<dbReference type="InterPro" id="IPR050226">
    <property type="entry name" value="NagZ_Beta-hexosaminidase"/>
</dbReference>
<dbReference type="EMBL" id="JAAOIV010000009">
    <property type="protein sequence ID" value="NHN56648.1"/>
    <property type="molecule type" value="Genomic_DNA"/>
</dbReference>
<dbReference type="GO" id="GO:0009254">
    <property type="term" value="P:peptidoglycan turnover"/>
    <property type="evidence" value="ECO:0007669"/>
    <property type="project" value="TreeGrafter"/>
</dbReference>
<evidence type="ECO:0000256" key="1">
    <source>
        <dbReference type="ARBA" id="ARBA00001231"/>
    </source>
</evidence>
<dbReference type="InterPro" id="IPR036962">
    <property type="entry name" value="Glyco_hydro_3_N_sf"/>
</dbReference>
<dbReference type="PANTHER" id="PTHR30480">
    <property type="entry name" value="BETA-HEXOSAMINIDASE-RELATED"/>
    <property type="match status" value="1"/>
</dbReference>
<name>A0A967B1M8_9MICO</name>
<evidence type="ECO:0000313" key="8">
    <source>
        <dbReference type="Proteomes" id="UP000744769"/>
    </source>
</evidence>
<dbReference type="PRINTS" id="PR00133">
    <property type="entry name" value="GLHYDRLASE3"/>
</dbReference>
<organism evidence="7 8">
    <name type="scientific">Metallococcus carri</name>
    <dbReference type="NCBI Taxonomy" id="1656884"/>
    <lineage>
        <taxon>Bacteria</taxon>
        <taxon>Bacillati</taxon>
        <taxon>Actinomycetota</taxon>
        <taxon>Actinomycetes</taxon>
        <taxon>Micrococcales</taxon>
        <taxon>Dermacoccaceae</taxon>
        <taxon>Metallococcus</taxon>
    </lineage>
</organism>
<dbReference type="GO" id="GO:0005975">
    <property type="term" value="P:carbohydrate metabolic process"/>
    <property type="evidence" value="ECO:0007669"/>
    <property type="project" value="InterPro"/>
</dbReference>
<keyword evidence="8" id="KW-1185">Reference proteome</keyword>
<proteinExistence type="inferred from homology"/>
<evidence type="ECO:0000313" key="7">
    <source>
        <dbReference type="EMBL" id="NHN56648.1"/>
    </source>
</evidence>
<dbReference type="Gene3D" id="3.20.20.300">
    <property type="entry name" value="Glycoside hydrolase, family 3, N-terminal domain"/>
    <property type="match status" value="1"/>
</dbReference>
<dbReference type="PANTHER" id="PTHR30480:SF13">
    <property type="entry name" value="BETA-HEXOSAMINIDASE"/>
    <property type="match status" value="1"/>
</dbReference>
<evidence type="ECO:0000256" key="4">
    <source>
        <dbReference type="ARBA" id="ARBA00022801"/>
    </source>
</evidence>
<dbReference type="InterPro" id="IPR019800">
    <property type="entry name" value="Glyco_hydro_3_AS"/>
</dbReference>
<keyword evidence="4 7" id="KW-0378">Hydrolase</keyword>